<dbReference type="EMBL" id="AWUE01019186">
    <property type="protein sequence ID" value="OMO75711.1"/>
    <property type="molecule type" value="Genomic_DNA"/>
</dbReference>
<evidence type="ECO:0000313" key="1">
    <source>
        <dbReference type="EMBL" id="OMO75711.1"/>
    </source>
</evidence>
<name>A0A1R3HZN2_9ROSI</name>
<sequence>MELKPTLNYVTKEGFFKSTDKAKPKKNSPYSSAPHQTPVLVNFAGYTEFNERMKKRGRKPWT</sequence>
<dbReference type="AlphaFoldDB" id="A0A1R3HZN2"/>
<proteinExistence type="predicted"/>
<dbReference type="Proteomes" id="UP000187203">
    <property type="component" value="Unassembled WGS sequence"/>
</dbReference>
<evidence type="ECO:0000313" key="2">
    <source>
        <dbReference type="Proteomes" id="UP000187203"/>
    </source>
</evidence>
<accession>A0A1R3HZN2</accession>
<protein>
    <submittedName>
        <fullName evidence="1">Uncharacterized protein</fullName>
    </submittedName>
</protein>
<reference evidence="2" key="1">
    <citation type="submission" date="2013-09" db="EMBL/GenBank/DDBJ databases">
        <title>Corchorus olitorius genome sequencing.</title>
        <authorList>
            <person name="Alam M."/>
            <person name="Haque M.S."/>
            <person name="Islam M.S."/>
            <person name="Emdad E.M."/>
            <person name="Islam M.M."/>
            <person name="Ahmed B."/>
            <person name="Halim A."/>
            <person name="Hossen Q.M.M."/>
            <person name="Hossain M.Z."/>
            <person name="Ahmed R."/>
            <person name="Khan M.M."/>
            <person name="Islam R."/>
            <person name="Rashid M.M."/>
            <person name="Khan S.A."/>
            <person name="Rahman M.S."/>
            <person name="Alam M."/>
            <person name="Yahiya A.S."/>
            <person name="Khan M.S."/>
            <person name="Azam M.S."/>
            <person name="Haque T."/>
            <person name="Lashkar M.Z.H."/>
            <person name="Akhand A.I."/>
            <person name="Morshed G."/>
            <person name="Roy S."/>
            <person name="Uddin K.S."/>
            <person name="Rabeya T."/>
            <person name="Hossain A.S."/>
            <person name="Chowdhury A."/>
            <person name="Snigdha A.R."/>
            <person name="Mortoza M.S."/>
            <person name="Matin S.A."/>
            <person name="Hoque S.M.E."/>
            <person name="Islam M.K."/>
            <person name="Roy D.K."/>
            <person name="Haider R."/>
            <person name="Moosa M.M."/>
            <person name="Elias S.M."/>
            <person name="Hasan A.M."/>
            <person name="Jahan S."/>
            <person name="Shafiuddin M."/>
            <person name="Mahmood N."/>
            <person name="Shommy N.S."/>
        </authorList>
    </citation>
    <scope>NUCLEOTIDE SEQUENCE [LARGE SCALE GENOMIC DNA]</scope>
    <source>
        <strain evidence="2">cv. O-4</strain>
    </source>
</reference>
<comment type="caution">
    <text evidence="1">The sequence shown here is derived from an EMBL/GenBank/DDBJ whole genome shotgun (WGS) entry which is preliminary data.</text>
</comment>
<keyword evidence="2" id="KW-1185">Reference proteome</keyword>
<organism evidence="1 2">
    <name type="scientific">Corchorus olitorius</name>
    <dbReference type="NCBI Taxonomy" id="93759"/>
    <lineage>
        <taxon>Eukaryota</taxon>
        <taxon>Viridiplantae</taxon>
        <taxon>Streptophyta</taxon>
        <taxon>Embryophyta</taxon>
        <taxon>Tracheophyta</taxon>
        <taxon>Spermatophyta</taxon>
        <taxon>Magnoliopsida</taxon>
        <taxon>eudicotyledons</taxon>
        <taxon>Gunneridae</taxon>
        <taxon>Pentapetalae</taxon>
        <taxon>rosids</taxon>
        <taxon>malvids</taxon>
        <taxon>Malvales</taxon>
        <taxon>Malvaceae</taxon>
        <taxon>Grewioideae</taxon>
        <taxon>Apeibeae</taxon>
        <taxon>Corchorus</taxon>
    </lineage>
</organism>
<gene>
    <name evidence="1" type="ORF">COLO4_25913</name>
</gene>